<feature type="compositionally biased region" description="Basic and acidic residues" evidence="7">
    <location>
        <begin position="118"/>
        <end position="129"/>
    </location>
</feature>
<comment type="subunit">
    <text evidence="6">Associated with the spliceosome.</text>
</comment>
<dbReference type="GO" id="GO:0003677">
    <property type="term" value="F:DNA binding"/>
    <property type="evidence" value="ECO:0007669"/>
    <property type="project" value="UniProtKB-UniRule"/>
</dbReference>
<keyword evidence="6" id="KW-0747">Spliceosome</keyword>
<dbReference type="GO" id="GO:0008270">
    <property type="term" value="F:zinc ion binding"/>
    <property type="evidence" value="ECO:0007669"/>
    <property type="project" value="UniProtKB-KW"/>
</dbReference>
<comment type="subcellular location">
    <subcellularLocation>
        <location evidence="6">Nucleus</location>
    </subcellularLocation>
</comment>
<dbReference type="GO" id="GO:0006397">
    <property type="term" value="P:mRNA processing"/>
    <property type="evidence" value="ECO:0007669"/>
    <property type="project" value="UniProtKB-KW"/>
</dbReference>
<evidence type="ECO:0000259" key="8">
    <source>
        <dbReference type="PROSITE" id="PS50103"/>
    </source>
</evidence>
<keyword evidence="6" id="KW-0238">DNA-binding</keyword>
<dbReference type="Gene3D" id="3.30.40.10">
    <property type="entry name" value="Zinc/RING finger domain, C3HC4 (zinc finger)"/>
    <property type="match status" value="1"/>
</dbReference>
<dbReference type="STRING" id="741276.A0A2S5B5I0"/>
<dbReference type="SMART" id="SM00356">
    <property type="entry name" value="ZnF_C3H1"/>
    <property type="match status" value="1"/>
</dbReference>
<organism evidence="9 10">
    <name type="scientific">Rhodotorula taiwanensis</name>
    <dbReference type="NCBI Taxonomy" id="741276"/>
    <lineage>
        <taxon>Eukaryota</taxon>
        <taxon>Fungi</taxon>
        <taxon>Dikarya</taxon>
        <taxon>Basidiomycota</taxon>
        <taxon>Pucciniomycotina</taxon>
        <taxon>Microbotryomycetes</taxon>
        <taxon>Sporidiobolales</taxon>
        <taxon>Sporidiobolaceae</taxon>
        <taxon>Rhodotorula</taxon>
    </lineage>
</organism>
<reference evidence="9 10" key="1">
    <citation type="journal article" date="2018" name="Front. Microbiol.">
        <title>Prospects for Fungal Bioremediation of Acidic Radioactive Waste Sites: Characterization and Genome Sequence of Rhodotorula taiwanensis MD1149.</title>
        <authorList>
            <person name="Tkavc R."/>
            <person name="Matrosova V.Y."/>
            <person name="Grichenko O.E."/>
            <person name="Gostincar C."/>
            <person name="Volpe R.P."/>
            <person name="Klimenkova P."/>
            <person name="Gaidamakova E.K."/>
            <person name="Zhou C.E."/>
            <person name="Stewart B.J."/>
            <person name="Lyman M.G."/>
            <person name="Malfatti S.A."/>
            <person name="Rubinfeld B."/>
            <person name="Courtot M."/>
            <person name="Singh J."/>
            <person name="Dalgard C.L."/>
            <person name="Hamilton T."/>
            <person name="Frey K.G."/>
            <person name="Gunde-Cimerman N."/>
            <person name="Dugan L."/>
            <person name="Daly M.J."/>
        </authorList>
    </citation>
    <scope>NUCLEOTIDE SEQUENCE [LARGE SCALE GENOMIC DNA]</scope>
    <source>
        <strain evidence="9 10">MD1149</strain>
    </source>
</reference>
<dbReference type="InterPro" id="IPR036855">
    <property type="entry name" value="Znf_CCCH_sf"/>
</dbReference>
<feature type="zinc finger region" description="C3H1-type" evidence="5">
    <location>
        <begin position="171"/>
        <end position="199"/>
    </location>
</feature>
<comment type="caution">
    <text evidence="9">The sequence shown here is derived from an EMBL/GenBank/DDBJ whole genome shotgun (WGS) entry which is preliminary data.</text>
</comment>
<dbReference type="GO" id="GO:0034247">
    <property type="term" value="P:snoRNA splicing"/>
    <property type="evidence" value="ECO:0007669"/>
    <property type="project" value="TreeGrafter"/>
</dbReference>
<dbReference type="Proteomes" id="UP000237144">
    <property type="component" value="Unassembled WGS sequence"/>
</dbReference>
<feature type="compositionally biased region" description="Acidic residues" evidence="7">
    <location>
        <begin position="316"/>
        <end position="330"/>
    </location>
</feature>
<feature type="region of interest" description="Disordered" evidence="7">
    <location>
        <begin position="1"/>
        <end position="159"/>
    </location>
</feature>
<name>A0A2S5B5I0_9BASI</name>
<feature type="compositionally biased region" description="Basic and acidic residues" evidence="7">
    <location>
        <begin position="367"/>
        <end position="378"/>
    </location>
</feature>
<evidence type="ECO:0000256" key="7">
    <source>
        <dbReference type="SAM" id="MobiDB-lite"/>
    </source>
</evidence>
<keyword evidence="6" id="KW-0508">mRNA splicing</keyword>
<dbReference type="InterPro" id="IPR001841">
    <property type="entry name" value="Znf_RING"/>
</dbReference>
<dbReference type="EMBL" id="PJQD01000063">
    <property type="protein sequence ID" value="POY71971.1"/>
    <property type="molecule type" value="Genomic_DNA"/>
</dbReference>
<feature type="compositionally biased region" description="Basic and acidic residues" evidence="7">
    <location>
        <begin position="85"/>
        <end position="108"/>
    </location>
</feature>
<dbReference type="Pfam" id="PF00642">
    <property type="entry name" value="zf-CCCH"/>
    <property type="match status" value="1"/>
</dbReference>
<dbReference type="SUPFAM" id="SSF90229">
    <property type="entry name" value="CCCH zinc finger"/>
    <property type="match status" value="1"/>
</dbReference>
<evidence type="ECO:0000256" key="2">
    <source>
        <dbReference type="ARBA" id="ARBA00022723"/>
    </source>
</evidence>
<keyword evidence="6" id="KW-0539">Nucleus</keyword>
<dbReference type="PANTHER" id="PTHR12930">
    <property type="entry name" value="ZINC FINGER PROTEIN 183"/>
    <property type="match status" value="1"/>
</dbReference>
<feature type="compositionally biased region" description="Basic residues" evidence="7">
    <location>
        <begin position="10"/>
        <end position="24"/>
    </location>
</feature>
<dbReference type="PANTHER" id="PTHR12930:SF0">
    <property type="entry name" value="RING FINGER PROTEIN 113B"/>
    <property type="match status" value="1"/>
</dbReference>
<keyword evidence="2 5" id="KW-0479">Metal-binding</keyword>
<dbReference type="OrthoDB" id="25761at2759"/>
<dbReference type="GO" id="GO:0005684">
    <property type="term" value="C:U2-type spliceosomal complex"/>
    <property type="evidence" value="ECO:0007669"/>
    <property type="project" value="TreeGrafter"/>
</dbReference>
<dbReference type="PROSITE" id="PS50103">
    <property type="entry name" value="ZF_C3H1"/>
    <property type="match status" value="1"/>
</dbReference>
<dbReference type="CDD" id="cd16539">
    <property type="entry name" value="RING-HC_RNF113A_B"/>
    <property type="match status" value="1"/>
</dbReference>
<feature type="region of interest" description="Disordered" evidence="7">
    <location>
        <begin position="308"/>
        <end position="378"/>
    </location>
</feature>
<dbReference type="InterPro" id="IPR013083">
    <property type="entry name" value="Znf_RING/FYVE/PHD"/>
</dbReference>
<feature type="compositionally biased region" description="Acidic residues" evidence="7">
    <location>
        <begin position="356"/>
        <end position="366"/>
    </location>
</feature>
<dbReference type="AlphaFoldDB" id="A0A2S5B5I0"/>
<gene>
    <name evidence="9" type="ORF">BMF94_4980</name>
</gene>
<evidence type="ECO:0000256" key="1">
    <source>
        <dbReference type="ARBA" id="ARBA00009161"/>
    </source>
</evidence>
<dbReference type="SMART" id="SM00184">
    <property type="entry name" value="RING"/>
    <property type="match status" value="1"/>
</dbReference>
<keyword evidence="3 5" id="KW-0863">Zinc-finger</keyword>
<evidence type="ECO:0000313" key="10">
    <source>
        <dbReference type="Proteomes" id="UP000237144"/>
    </source>
</evidence>
<dbReference type="InterPro" id="IPR039971">
    <property type="entry name" value="CWC24-like"/>
</dbReference>
<comment type="similarity">
    <text evidence="1 6">Belongs to the CWC24 family.</text>
</comment>
<keyword evidence="10" id="KW-1185">Reference proteome</keyword>
<evidence type="ECO:0000256" key="6">
    <source>
        <dbReference type="RuleBase" id="RU367110"/>
    </source>
</evidence>
<keyword evidence="6" id="KW-0507">mRNA processing</keyword>
<comment type="function">
    <text evidence="6">Involved in pre-mRNA splicing.</text>
</comment>
<feature type="domain" description="C3H1-type" evidence="8">
    <location>
        <begin position="171"/>
        <end position="199"/>
    </location>
</feature>
<dbReference type="SUPFAM" id="SSF57850">
    <property type="entry name" value="RING/U-box"/>
    <property type="match status" value="1"/>
</dbReference>
<evidence type="ECO:0000313" key="9">
    <source>
        <dbReference type="EMBL" id="POY71971.1"/>
    </source>
</evidence>
<proteinExistence type="inferred from homology"/>
<evidence type="ECO:0000256" key="3">
    <source>
        <dbReference type="ARBA" id="ARBA00022771"/>
    </source>
</evidence>
<dbReference type="InterPro" id="IPR000571">
    <property type="entry name" value="Znf_CCCH"/>
</dbReference>
<evidence type="ECO:0000256" key="5">
    <source>
        <dbReference type="PROSITE-ProRule" id="PRU00723"/>
    </source>
</evidence>
<sequence>MSSDAPVTFIKKRKGAPAGLRKKPTLGGDDHASSSSSSQPATSEVIHATKRAVASHLIQGTGNKRRKTQQDAAGDLSDSGDDAGDDGKKDSFAVRHSTERRAQRRRSESPPAWMSSEQVKELKRDKNAAPEEEIAEDGLYHGSSKQRNQVPKAAGPVKAGPTNVRQITVVDYQPDVCKDYKETGFCGFGDTCKFLHDRGDYLHGWQLDNSFLSNQAASGSFMAKQRARDGDDASDADSDTDDLPFACLICRKPFGPDPVVTLCGHYFDSACAIKRFAKTGKCFACGSSTNGVFNRATKLVARQKEREALNAKAREEEEGEAAGDDDEGIEIEGLAEVKDDAPTSRTSRRQRSPSESEGEYEEEVENEVPRRRPIIEIQ</sequence>
<accession>A0A2S5B5I0</accession>
<keyword evidence="4 5" id="KW-0862">Zinc</keyword>
<evidence type="ECO:0000256" key="4">
    <source>
        <dbReference type="ARBA" id="ARBA00022833"/>
    </source>
</evidence>
<protein>
    <recommendedName>
        <fullName evidence="6">Pre-mRNA-splicing factor CWC24</fullName>
    </recommendedName>
</protein>